<name>A0A5P1F0B8_ASPOF</name>
<dbReference type="AlphaFoldDB" id="A0A5P1F0B8"/>
<feature type="compositionally biased region" description="Low complexity" evidence="1">
    <location>
        <begin position="56"/>
        <end position="69"/>
    </location>
</feature>
<evidence type="ECO:0000313" key="2">
    <source>
        <dbReference type="EMBL" id="ONK71622.1"/>
    </source>
</evidence>
<dbReference type="Gramene" id="ONK71622">
    <property type="protein sequence ID" value="ONK71622"/>
    <property type="gene ID" value="A4U43_C04F10580"/>
</dbReference>
<proteinExistence type="predicted"/>
<sequence length="144" mass="15805">MRLSACRPRPGRGHPPPPGHRQPTRVGRPRTAAPPAPPRAPAVARGVAARVRRPPARIASSPRAVAAPAARRRSSVGRPPSPAAAPANVLLEEGERDYIRGQEYKYRMHKLSRSENMDADMGFHCSDPRVHDTETFQKSNNLRC</sequence>
<reference evidence="3" key="1">
    <citation type="journal article" date="2017" name="Nat. Commun.">
        <title>The asparagus genome sheds light on the origin and evolution of a young Y chromosome.</title>
        <authorList>
            <person name="Harkess A."/>
            <person name="Zhou J."/>
            <person name="Xu C."/>
            <person name="Bowers J.E."/>
            <person name="Van der Hulst R."/>
            <person name="Ayyampalayam S."/>
            <person name="Mercati F."/>
            <person name="Riccardi P."/>
            <person name="McKain M.R."/>
            <person name="Kakrana A."/>
            <person name="Tang H."/>
            <person name="Ray J."/>
            <person name="Groenendijk J."/>
            <person name="Arikit S."/>
            <person name="Mathioni S.M."/>
            <person name="Nakano M."/>
            <person name="Shan H."/>
            <person name="Telgmann-Rauber A."/>
            <person name="Kanno A."/>
            <person name="Yue Z."/>
            <person name="Chen H."/>
            <person name="Li W."/>
            <person name="Chen Y."/>
            <person name="Xu X."/>
            <person name="Zhang Y."/>
            <person name="Luo S."/>
            <person name="Chen H."/>
            <person name="Gao J."/>
            <person name="Mao Z."/>
            <person name="Pires J.C."/>
            <person name="Luo M."/>
            <person name="Kudrna D."/>
            <person name="Wing R.A."/>
            <person name="Meyers B.C."/>
            <person name="Yi K."/>
            <person name="Kong H."/>
            <person name="Lavrijsen P."/>
            <person name="Sunseri F."/>
            <person name="Falavigna A."/>
            <person name="Ye Y."/>
            <person name="Leebens-Mack J.H."/>
            <person name="Chen G."/>
        </authorList>
    </citation>
    <scope>NUCLEOTIDE SEQUENCE [LARGE SCALE GENOMIC DNA]</scope>
    <source>
        <strain evidence="3">cv. DH0086</strain>
    </source>
</reference>
<accession>A0A5P1F0B8</accession>
<gene>
    <name evidence="2" type="ORF">A4U43_C04F10580</name>
</gene>
<evidence type="ECO:0000313" key="3">
    <source>
        <dbReference type="Proteomes" id="UP000243459"/>
    </source>
</evidence>
<dbReference type="EMBL" id="CM007384">
    <property type="protein sequence ID" value="ONK71622.1"/>
    <property type="molecule type" value="Genomic_DNA"/>
</dbReference>
<organism evidence="2 3">
    <name type="scientific">Asparagus officinalis</name>
    <name type="common">Garden asparagus</name>
    <dbReference type="NCBI Taxonomy" id="4686"/>
    <lineage>
        <taxon>Eukaryota</taxon>
        <taxon>Viridiplantae</taxon>
        <taxon>Streptophyta</taxon>
        <taxon>Embryophyta</taxon>
        <taxon>Tracheophyta</taxon>
        <taxon>Spermatophyta</taxon>
        <taxon>Magnoliopsida</taxon>
        <taxon>Liliopsida</taxon>
        <taxon>Asparagales</taxon>
        <taxon>Asparagaceae</taxon>
        <taxon>Asparagoideae</taxon>
        <taxon>Asparagus</taxon>
    </lineage>
</organism>
<keyword evidence="3" id="KW-1185">Reference proteome</keyword>
<feature type="region of interest" description="Disordered" evidence="1">
    <location>
        <begin position="1"/>
        <end position="89"/>
    </location>
</feature>
<evidence type="ECO:0000256" key="1">
    <source>
        <dbReference type="SAM" id="MobiDB-lite"/>
    </source>
</evidence>
<protein>
    <submittedName>
        <fullName evidence="2">Uncharacterized protein</fullName>
    </submittedName>
</protein>
<dbReference type="Proteomes" id="UP000243459">
    <property type="component" value="Chromosome 4"/>
</dbReference>